<reference evidence="1 2" key="1">
    <citation type="journal article" date="2016" name="Sci. Rep.">
        <title>The Dendrobium catenatum Lindl. genome sequence provides insights into polysaccharide synthase, floral development and adaptive evolution.</title>
        <authorList>
            <person name="Zhang G.Q."/>
            <person name="Xu Q."/>
            <person name="Bian C."/>
            <person name="Tsai W.C."/>
            <person name="Yeh C.M."/>
            <person name="Liu K.W."/>
            <person name="Yoshida K."/>
            <person name="Zhang L.S."/>
            <person name="Chang S.B."/>
            <person name="Chen F."/>
            <person name="Shi Y."/>
            <person name="Su Y.Y."/>
            <person name="Zhang Y.Q."/>
            <person name="Chen L.J."/>
            <person name="Yin Y."/>
            <person name="Lin M."/>
            <person name="Huang H."/>
            <person name="Deng H."/>
            <person name="Wang Z.W."/>
            <person name="Zhu S.L."/>
            <person name="Zhao X."/>
            <person name="Deng C."/>
            <person name="Niu S.C."/>
            <person name="Huang J."/>
            <person name="Wang M."/>
            <person name="Liu G.H."/>
            <person name="Yang H.J."/>
            <person name="Xiao X.J."/>
            <person name="Hsiao Y.Y."/>
            <person name="Wu W.L."/>
            <person name="Chen Y.Y."/>
            <person name="Mitsuda N."/>
            <person name="Ohme-Takagi M."/>
            <person name="Luo Y.B."/>
            <person name="Van de Peer Y."/>
            <person name="Liu Z.J."/>
        </authorList>
    </citation>
    <scope>NUCLEOTIDE SEQUENCE [LARGE SCALE GENOMIC DNA]</scope>
    <source>
        <tissue evidence="1">The whole plant</tissue>
    </source>
</reference>
<evidence type="ECO:0000313" key="1">
    <source>
        <dbReference type="EMBL" id="PKU70234.1"/>
    </source>
</evidence>
<keyword evidence="2" id="KW-1185">Reference proteome</keyword>
<dbReference type="EMBL" id="KZ502943">
    <property type="protein sequence ID" value="PKU70234.1"/>
    <property type="molecule type" value="Genomic_DNA"/>
</dbReference>
<name>A0A2I0W3K3_9ASPA</name>
<gene>
    <name evidence="1" type="ORF">MA16_Dca011080</name>
</gene>
<dbReference type="AlphaFoldDB" id="A0A2I0W3K3"/>
<proteinExistence type="predicted"/>
<reference evidence="1 2" key="2">
    <citation type="journal article" date="2017" name="Nature">
        <title>The Apostasia genome and the evolution of orchids.</title>
        <authorList>
            <person name="Zhang G.Q."/>
            <person name="Liu K.W."/>
            <person name="Li Z."/>
            <person name="Lohaus R."/>
            <person name="Hsiao Y.Y."/>
            <person name="Niu S.C."/>
            <person name="Wang J.Y."/>
            <person name="Lin Y.C."/>
            <person name="Xu Q."/>
            <person name="Chen L.J."/>
            <person name="Yoshida K."/>
            <person name="Fujiwara S."/>
            <person name="Wang Z.W."/>
            <person name="Zhang Y.Q."/>
            <person name="Mitsuda N."/>
            <person name="Wang M."/>
            <person name="Liu G.H."/>
            <person name="Pecoraro L."/>
            <person name="Huang H.X."/>
            <person name="Xiao X.J."/>
            <person name="Lin M."/>
            <person name="Wu X.Y."/>
            <person name="Wu W.L."/>
            <person name="Chen Y.Y."/>
            <person name="Chang S.B."/>
            <person name="Sakamoto S."/>
            <person name="Ohme-Takagi M."/>
            <person name="Yagi M."/>
            <person name="Zeng S.J."/>
            <person name="Shen C.Y."/>
            <person name="Yeh C.M."/>
            <person name="Luo Y.B."/>
            <person name="Tsai W.C."/>
            <person name="Van de Peer Y."/>
            <person name="Liu Z.J."/>
        </authorList>
    </citation>
    <scope>NUCLEOTIDE SEQUENCE [LARGE SCALE GENOMIC DNA]</scope>
    <source>
        <tissue evidence="1">The whole plant</tissue>
    </source>
</reference>
<protein>
    <submittedName>
        <fullName evidence="1">Uncharacterized protein</fullName>
    </submittedName>
</protein>
<organism evidence="1 2">
    <name type="scientific">Dendrobium catenatum</name>
    <dbReference type="NCBI Taxonomy" id="906689"/>
    <lineage>
        <taxon>Eukaryota</taxon>
        <taxon>Viridiplantae</taxon>
        <taxon>Streptophyta</taxon>
        <taxon>Embryophyta</taxon>
        <taxon>Tracheophyta</taxon>
        <taxon>Spermatophyta</taxon>
        <taxon>Magnoliopsida</taxon>
        <taxon>Liliopsida</taxon>
        <taxon>Asparagales</taxon>
        <taxon>Orchidaceae</taxon>
        <taxon>Epidendroideae</taxon>
        <taxon>Malaxideae</taxon>
        <taxon>Dendrobiinae</taxon>
        <taxon>Dendrobium</taxon>
    </lineage>
</organism>
<sequence>MDEWSRQVEFSNDDYDYDSIYMNTVQNVFSRRIYSLSISDNVLIVTRVPLQHFKKLISREVHKVEELATLYLPPRKKGTVPKNVLYSTGVREEENHDWDCMLLDSGELFPTRLPRFNTKNIQRMLRK</sequence>
<accession>A0A2I0W3K3</accession>
<dbReference type="Proteomes" id="UP000233837">
    <property type="component" value="Unassembled WGS sequence"/>
</dbReference>
<evidence type="ECO:0000313" key="2">
    <source>
        <dbReference type="Proteomes" id="UP000233837"/>
    </source>
</evidence>